<evidence type="ECO:0000313" key="2">
    <source>
        <dbReference type="Proteomes" id="UP000247569"/>
    </source>
</evidence>
<dbReference type="OrthoDB" id="4541754at2"/>
<sequence length="201" mass="22197">MDKSQLRRREGRIGPLGYYWFLTFEHAPEFHAHVKDCQQSIDTAYFDLTAAEGLHLTVDRIAYDGELSRGQLHSIAAAAGHACQHQPPFVLELENFTNLHGAIGFIASRHERVHALRDELRTATRSIYPDASVKDSASKPHVTVAYPVFEGLSAIAAATAQKIGTTVDAVDVTITEAVMVALERHPHSYEWDVISRIPLGG</sequence>
<dbReference type="Proteomes" id="UP000247569">
    <property type="component" value="Unassembled WGS sequence"/>
</dbReference>
<dbReference type="Pfam" id="PF13563">
    <property type="entry name" value="2_5_RNA_ligase2"/>
    <property type="match status" value="1"/>
</dbReference>
<dbReference type="AlphaFoldDB" id="A0A318JUC2"/>
<protein>
    <recommendedName>
        <fullName evidence="3">2'-5' RNA ligase superfamily protein</fullName>
    </recommendedName>
</protein>
<organism evidence="1 2">
    <name type="scientific">Nocardia tenerifensis</name>
    <dbReference type="NCBI Taxonomy" id="228006"/>
    <lineage>
        <taxon>Bacteria</taxon>
        <taxon>Bacillati</taxon>
        <taxon>Actinomycetota</taxon>
        <taxon>Actinomycetes</taxon>
        <taxon>Mycobacteriales</taxon>
        <taxon>Nocardiaceae</taxon>
        <taxon>Nocardia</taxon>
    </lineage>
</organism>
<name>A0A318JUC2_9NOCA</name>
<dbReference type="InterPro" id="IPR009097">
    <property type="entry name" value="Cyclic_Pdiesterase"/>
</dbReference>
<comment type="caution">
    <text evidence="1">The sequence shown here is derived from an EMBL/GenBank/DDBJ whole genome shotgun (WGS) entry which is preliminary data.</text>
</comment>
<evidence type="ECO:0008006" key="3">
    <source>
        <dbReference type="Google" id="ProtNLM"/>
    </source>
</evidence>
<dbReference type="RefSeq" id="WP_040734575.1">
    <property type="nucleotide sequence ID" value="NZ_QJKF01000013.1"/>
</dbReference>
<proteinExistence type="predicted"/>
<gene>
    <name evidence="1" type="ORF">DFR70_113156</name>
</gene>
<reference evidence="1 2" key="1">
    <citation type="submission" date="2018-05" db="EMBL/GenBank/DDBJ databases">
        <title>Genomic Encyclopedia of Type Strains, Phase IV (KMG-IV): sequencing the most valuable type-strain genomes for metagenomic binning, comparative biology and taxonomic classification.</title>
        <authorList>
            <person name="Goeker M."/>
        </authorList>
    </citation>
    <scope>NUCLEOTIDE SEQUENCE [LARGE SCALE GENOMIC DNA]</scope>
    <source>
        <strain evidence="1 2">DSM 44704</strain>
    </source>
</reference>
<keyword evidence="2" id="KW-1185">Reference proteome</keyword>
<dbReference type="EMBL" id="QJKF01000013">
    <property type="protein sequence ID" value="PXX58821.1"/>
    <property type="molecule type" value="Genomic_DNA"/>
</dbReference>
<evidence type="ECO:0000313" key="1">
    <source>
        <dbReference type="EMBL" id="PXX58821.1"/>
    </source>
</evidence>
<dbReference type="Gene3D" id="3.90.1140.10">
    <property type="entry name" value="Cyclic phosphodiesterase"/>
    <property type="match status" value="1"/>
</dbReference>
<dbReference type="SUPFAM" id="SSF55144">
    <property type="entry name" value="LigT-like"/>
    <property type="match status" value="1"/>
</dbReference>
<accession>A0A318JUC2</accession>